<dbReference type="AlphaFoldDB" id="A0A1K2DXN1"/>
<reference evidence="2 3" key="1">
    <citation type="submission" date="2016-11" db="EMBL/GenBank/DDBJ databases">
        <authorList>
            <person name="Jaros S."/>
            <person name="Januszkiewicz K."/>
            <person name="Wedrychowicz H."/>
        </authorList>
    </citation>
    <scope>NUCLEOTIDE SEQUENCE [LARGE SCALE GENOMIC DNA]</scope>
    <source>
        <strain evidence="2 3">OK807</strain>
    </source>
</reference>
<sequence length="304" mass="33030">MARPTIRRVLLEVSRQWLQQAADGDMAIETVDLYIQISERFDVFADAQGIHRMDDVTGQLTDSFMGAPGRDRHDNITLVPKDGTRRQRRSALASLFAHARALGMTQAVPLLDSPPIPRPPRSTGAELTDAEIEELQFHSERGMPATRHAALLALLLSGLGSAETAQATPGDLDLALATVTTEGSTRTTPRTCPLSPWAVRALRLRTDYLAEHRPGRRRLVTSDSSTPYAAQASVGAGFNDIARLSGLATTARRVEPRDITRYVARQVLLQTGQISEVARRLGLSSLDNAADLAGLAWKIGGDPR</sequence>
<name>A0A1K2DXN1_STRAR</name>
<protein>
    <recommendedName>
        <fullName evidence="4">Integrase</fullName>
    </recommendedName>
</protein>
<organism evidence="2 3">
    <name type="scientific">Streptomyces atratus</name>
    <dbReference type="NCBI Taxonomy" id="1893"/>
    <lineage>
        <taxon>Bacteria</taxon>
        <taxon>Bacillati</taxon>
        <taxon>Actinomycetota</taxon>
        <taxon>Actinomycetes</taxon>
        <taxon>Kitasatosporales</taxon>
        <taxon>Streptomycetaceae</taxon>
        <taxon>Streptomyces</taxon>
    </lineage>
</organism>
<accession>A0A1K2DXN1</accession>
<evidence type="ECO:0008006" key="4">
    <source>
        <dbReference type="Google" id="ProtNLM"/>
    </source>
</evidence>
<evidence type="ECO:0000313" key="2">
    <source>
        <dbReference type="EMBL" id="SFY27835.1"/>
    </source>
</evidence>
<gene>
    <name evidence="2" type="ORF">SAMN02787144_101611</name>
</gene>
<dbReference type="STRING" id="1893.SAMN02787144_101611"/>
<dbReference type="GO" id="GO:0003677">
    <property type="term" value="F:DNA binding"/>
    <property type="evidence" value="ECO:0007669"/>
    <property type="project" value="InterPro"/>
</dbReference>
<dbReference type="Proteomes" id="UP000181909">
    <property type="component" value="Unassembled WGS sequence"/>
</dbReference>
<dbReference type="Gene3D" id="1.10.443.10">
    <property type="entry name" value="Intergrase catalytic core"/>
    <property type="match status" value="1"/>
</dbReference>
<evidence type="ECO:0000313" key="3">
    <source>
        <dbReference type="Proteomes" id="UP000181909"/>
    </source>
</evidence>
<dbReference type="SUPFAM" id="SSF56349">
    <property type="entry name" value="DNA breaking-rejoining enzymes"/>
    <property type="match status" value="1"/>
</dbReference>
<dbReference type="RefSeq" id="WP_072487344.1">
    <property type="nucleotide sequence ID" value="NZ_CP109381.1"/>
</dbReference>
<dbReference type="GO" id="GO:0015074">
    <property type="term" value="P:DNA integration"/>
    <property type="evidence" value="ECO:0007669"/>
    <property type="project" value="InterPro"/>
</dbReference>
<dbReference type="GO" id="GO:0006310">
    <property type="term" value="P:DNA recombination"/>
    <property type="evidence" value="ECO:0007669"/>
    <property type="project" value="UniProtKB-KW"/>
</dbReference>
<dbReference type="EMBL" id="FPJO01000016">
    <property type="protein sequence ID" value="SFY27835.1"/>
    <property type="molecule type" value="Genomic_DNA"/>
</dbReference>
<dbReference type="InterPro" id="IPR013762">
    <property type="entry name" value="Integrase-like_cat_sf"/>
</dbReference>
<evidence type="ECO:0000256" key="1">
    <source>
        <dbReference type="ARBA" id="ARBA00023172"/>
    </source>
</evidence>
<keyword evidence="1" id="KW-0233">DNA recombination</keyword>
<proteinExistence type="predicted"/>
<dbReference type="InterPro" id="IPR011010">
    <property type="entry name" value="DNA_brk_join_enz"/>
</dbReference>
<dbReference type="OrthoDB" id="5178491at2"/>